<dbReference type="OrthoDB" id="19656at2759"/>
<dbReference type="GO" id="GO:0005742">
    <property type="term" value="C:mitochondrial outer membrane translocase complex"/>
    <property type="evidence" value="ECO:0007669"/>
    <property type="project" value="EnsemblFungi"/>
</dbReference>
<evidence type="ECO:0000313" key="15">
    <source>
        <dbReference type="Proteomes" id="UP000184330"/>
    </source>
</evidence>
<keyword evidence="15" id="KW-1185">Reference proteome</keyword>
<sequence>MSTMALEKDSPLGFLYNNAVSVALADTYTSFSERRAALGLSNPGTVENIAREVQRDVFLNNYTFSGLRADLTKAFSISPLFQVSHAFSMGSQGLPPYTFAALFGTNKIFMQGNVDNEGQLSTRFNYRWTPSLVTKTQIQIAGPGQAMVQLDNEYTGNDFTASLKTLNPSMIDGGLTGIFIGSYLQSVTPNLALGLEAIWQRAALNQGPETALSYCAKYKGSDWIASAQLAAGGAINTSYWRKLTDKVEAGVDLNLQFAGLSGAGGLMGGPMRKEGVTTVGAKYDFRMSTFRAQVDSTGKLSCLLEKRVAPPVQLTFAADMDHFKQQAKIGLAVSIEAGSEELQEQQEMAGGAAPAQIPF</sequence>
<dbReference type="InterPro" id="IPR023614">
    <property type="entry name" value="Porin_dom_sf"/>
</dbReference>
<keyword evidence="9" id="KW-0626">Porin</keyword>
<gene>
    <name evidence="14" type="ORF">PAC_08869</name>
</gene>
<keyword evidence="10" id="KW-0496">Mitochondrion</keyword>
<dbReference type="GO" id="GO:0006811">
    <property type="term" value="P:monoatomic ion transport"/>
    <property type="evidence" value="ECO:0007669"/>
    <property type="project" value="UniProtKB-KW"/>
</dbReference>
<dbReference type="GO" id="GO:0045040">
    <property type="term" value="P:protein insertion into mitochondrial outer membrane"/>
    <property type="evidence" value="ECO:0007669"/>
    <property type="project" value="EnsemblFungi"/>
</dbReference>
<keyword evidence="14" id="KW-0675">Receptor</keyword>
<dbReference type="CDD" id="cd07305">
    <property type="entry name" value="Porin3_Tom40"/>
    <property type="match status" value="1"/>
</dbReference>
<dbReference type="Proteomes" id="UP000184330">
    <property type="component" value="Unassembled WGS sequence"/>
</dbReference>
<dbReference type="GO" id="GO:0015288">
    <property type="term" value="F:porin activity"/>
    <property type="evidence" value="ECO:0007669"/>
    <property type="project" value="UniProtKB-KW"/>
</dbReference>
<evidence type="ECO:0000256" key="7">
    <source>
        <dbReference type="ARBA" id="ARBA00022927"/>
    </source>
</evidence>
<name>A0A1L7X1S3_9HELO</name>
<dbReference type="AlphaFoldDB" id="A0A1L7X1S3"/>
<organism evidence="14 15">
    <name type="scientific">Phialocephala subalpina</name>
    <dbReference type="NCBI Taxonomy" id="576137"/>
    <lineage>
        <taxon>Eukaryota</taxon>
        <taxon>Fungi</taxon>
        <taxon>Dikarya</taxon>
        <taxon>Ascomycota</taxon>
        <taxon>Pezizomycotina</taxon>
        <taxon>Leotiomycetes</taxon>
        <taxon>Helotiales</taxon>
        <taxon>Mollisiaceae</taxon>
        <taxon>Phialocephala</taxon>
        <taxon>Phialocephala fortinii species complex</taxon>
    </lineage>
</organism>
<dbReference type="GO" id="GO:0008320">
    <property type="term" value="F:protein transmembrane transporter activity"/>
    <property type="evidence" value="ECO:0007669"/>
    <property type="project" value="EnsemblFungi"/>
</dbReference>
<proteinExistence type="inferred from homology"/>
<keyword evidence="6" id="KW-1000">Mitochondrion outer membrane</keyword>
<dbReference type="FunFam" id="2.40.160.10:FF:000009">
    <property type="entry name" value="Mitochondrial import receptor subunit TOM40"/>
    <property type="match status" value="1"/>
</dbReference>
<dbReference type="Gene3D" id="2.40.160.10">
    <property type="entry name" value="Porin"/>
    <property type="match status" value="1"/>
</dbReference>
<evidence type="ECO:0000256" key="11">
    <source>
        <dbReference type="ARBA" id="ARBA00023136"/>
    </source>
</evidence>
<evidence type="ECO:0000256" key="9">
    <source>
        <dbReference type="ARBA" id="ARBA00023114"/>
    </source>
</evidence>
<evidence type="ECO:0000313" key="14">
    <source>
        <dbReference type="EMBL" id="CZR58977.1"/>
    </source>
</evidence>
<dbReference type="GO" id="GO:0030150">
    <property type="term" value="P:protein import into mitochondrial matrix"/>
    <property type="evidence" value="ECO:0007669"/>
    <property type="project" value="EnsemblFungi"/>
</dbReference>
<comment type="similarity">
    <text evidence="2">Belongs to the Tom40 family.</text>
</comment>
<keyword evidence="5" id="KW-0812">Transmembrane</keyword>
<evidence type="ECO:0000256" key="13">
    <source>
        <dbReference type="ARBA" id="ARBA00078731"/>
    </source>
</evidence>
<evidence type="ECO:0000256" key="3">
    <source>
        <dbReference type="ARBA" id="ARBA00022448"/>
    </source>
</evidence>
<evidence type="ECO:0000256" key="12">
    <source>
        <dbReference type="ARBA" id="ARBA00053390"/>
    </source>
</evidence>
<accession>A0A1L7X1S3</accession>
<evidence type="ECO:0000256" key="4">
    <source>
        <dbReference type="ARBA" id="ARBA00022452"/>
    </source>
</evidence>
<dbReference type="GO" id="GO:0046930">
    <property type="term" value="C:pore complex"/>
    <property type="evidence" value="ECO:0007669"/>
    <property type="project" value="UniProtKB-KW"/>
</dbReference>
<reference evidence="14 15" key="1">
    <citation type="submission" date="2016-03" db="EMBL/GenBank/DDBJ databases">
        <authorList>
            <person name="Ploux O."/>
        </authorList>
    </citation>
    <scope>NUCLEOTIDE SEQUENCE [LARGE SCALE GENOMIC DNA]</scope>
    <source>
        <strain evidence="14 15">UAMH 11012</strain>
    </source>
</reference>
<comment type="function">
    <text evidence="12">Channel-forming protein essential for import of protein precursors into mitochondria.</text>
</comment>
<dbReference type="InterPro" id="IPR037930">
    <property type="entry name" value="Tom40"/>
</dbReference>
<dbReference type="PANTHER" id="PTHR10802">
    <property type="entry name" value="MITOCHONDRIAL IMPORT RECEPTOR SUBUNIT TOM40"/>
    <property type="match status" value="1"/>
</dbReference>
<dbReference type="EMBL" id="FJOG01000013">
    <property type="protein sequence ID" value="CZR58977.1"/>
    <property type="molecule type" value="Genomic_DNA"/>
</dbReference>
<evidence type="ECO:0000256" key="5">
    <source>
        <dbReference type="ARBA" id="ARBA00022692"/>
    </source>
</evidence>
<evidence type="ECO:0000256" key="6">
    <source>
        <dbReference type="ARBA" id="ARBA00022787"/>
    </source>
</evidence>
<keyword evidence="3" id="KW-0813">Transport</keyword>
<comment type="subcellular location">
    <subcellularLocation>
        <location evidence="1">Mitochondrion outer membrane</location>
        <topology evidence="1">Multi-pass membrane protein</topology>
    </subcellularLocation>
</comment>
<keyword evidence="8" id="KW-0406">Ion transport</keyword>
<dbReference type="STRING" id="576137.A0A1L7X1S3"/>
<evidence type="ECO:0000256" key="10">
    <source>
        <dbReference type="ARBA" id="ARBA00023128"/>
    </source>
</evidence>
<dbReference type="Pfam" id="PF01459">
    <property type="entry name" value="Porin_3"/>
    <property type="match status" value="1"/>
</dbReference>
<keyword evidence="4" id="KW-1134">Transmembrane beta strand</keyword>
<protein>
    <recommendedName>
        <fullName evidence="13">Translocase of outer membrane 40 kDa subunit</fullName>
    </recommendedName>
</protein>
<evidence type="ECO:0000256" key="2">
    <source>
        <dbReference type="ARBA" id="ARBA00010510"/>
    </source>
</evidence>
<keyword evidence="11" id="KW-0472">Membrane</keyword>
<evidence type="ECO:0000256" key="8">
    <source>
        <dbReference type="ARBA" id="ARBA00023065"/>
    </source>
</evidence>
<keyword evidence="7" id="KW-0653">Protein transport</keyword>
<dbReference type="InterPro" id="IPR027246">
    <property type="entry name" value="Porin_Euk/Tom40"/>
</dbReference>
<evidence type="ECO:0000256" key="1">
    <source>
        <dbReference type="ARBA" id="ARBA00004374"/>
    </source>
</evidence>